<gene>
    <name evidence="2" type="ORF">METZ01_LOCUS451723</name>
</gene>
<dbReference type="AlphaFoldDB" id="A0A382ZUA5"/>
<accession>A0A382ZUA5</accession>
<dbReference type="Gene3D" id="3.90.320.10">
    <property type="match status" value="1"/>
</dbReference>
<feature type="non-terminal residue" evidence="2">
    <location>
        <position position="233"/>
    </location>
</feature>
<feature type="domain" description="PD-(D/E)XK endonuclease-like" evidence="1">
    <location>
        <begin position="30"/>
        <end position="169"/>
    </location>
</feature>
<dbReference type="EMBL" id="UINC01186588">
    <property type="protein sequence ID" value="SVD98869.1"/>
    <property type="molecule type" value="Genomic_DNA"/>
</dbReference>
<organism evidence="2">
    <name type="scientific">marine metagenome</name>
    <dbReference type="NCBI Taxonomy" id="408172"/>
    <lineage>
        <taxon>unclassified sequences</taxon>
        <taxon>metagenomes</taxon>
        <taxon>ecological metagenomes</taxon>
    </lineage>
</organism>
<evidence type="ECO:0000313" key="2">
    <source>
        <dbReference type="EMBL" id="SVD98869.1"/>
    </source>
</evidence>
<evidence type="ECO:0000259" key="1">
    <source>
        <dbReference type="Pfam" id="PF12705"/>
    </source>
</evidence>
<dbReference type="Pfam" id="PF12705">
    <property type="entry name" value="PDDEXK_1"/>
    <property type="match status" value="1"/>
</dbReference>
<reference evidence="2" key="1">
    <citation type="submission" date="2018-05" db="EMBL/GenBank/DDBJ databases">
        <authorList>
            <person name="Lanie J.A."/>
            <person name="Ng W.-L."/>
            <person name="Kazmierczak K.M."/>
            <person name="Andrzejewski T.M."/>
            <person name="Davidsen T.M."/>
            <person name="Wayne K.J."/>
            <person name="Tettelin H."/>
            <person name="Glass J.I."/>
            <person name="Rusch D."/>
            <person name="Podicherti R."/>
            <person name="Tsui H.-C.T."/>
            <person name="Winkler M.E."/>
        </authorList>
    </citation>
    <scope>NUCLEOTIDE SEQUENCE</scope>
</reference>
<sequence length="233" mass="27076">MEIAAEERRVKLSVREFSEFRIGPRLHLHAPSGLWRARLGQEWHETLRKTTSQHLPHACFEKVVRGFLQAGGWTFEMEGRIDQIVEEKTHIRVTEIKTITTTLPADEKELRRRYPHYFSQLACYLCLLQATHSENHKPFRGEVLFVDVTGGFPQTIPLEHEAEALFEEQAHHILPFLEERRRGSERLRSLAFSQPFETLRPGQKETMRDLKSMRDLCSTLLFQAPTGFGKTGI</sequence>
<proteinExistence type="predicted"/>
<protein>
    <recommendedName>
        <fullName evidence="1">PD-(D/E)XK endonuclease-like domain-containing protein</fullName>
    </recommendedName>
</protein>
<dbReference type="InterPro" id="IPR011604">
    <property type="entry name" value="PDDEXK-like_dom_sf"/>
</dbReference>
<name>A0A382ZUA5_9ZZZZ</name>
<dbReference type="InterPro" id="IPR038726">
    <property type="entry name" value="PDDEXK_AddAB-type"/>
</dbReference>